<reference evidence="1 3" key="1">
    <citation type="submission" date="2016-11" db="EMBL/GenBank/DDBJ databases">
        <title>Draft genome sequences of five Shigatoxin-producing Escherichia coli isolates harboring the new recently described Subtilase cytotoxin allelic variant subAB2-3.</title>
        <authorList>
            <person name="Tasara T."/>
            <person name="Fierz L."/>
            <person name="Klumpp J."/>
            <person name="Schmidt H."/>
            <person name="Stephan R."/>
        </authorList>
    </citation>
    <scope>NUCLEOTIDE SEQUENCE [LARGE SCALE GENOMIC DNA]</scope>
    <source>
        <strain evidence="1 3">453</strain>
    </source>
</reference>
<evidence type="ECO:0000313" key="2">
    <source>
        <dbReference type="EMBL" id="OKB75969.1"/>
    </source>
</evidence>
<evidence type="ECO:0000313" key="1">
    <source>
        <dbReference type="EMBL" id="OKB74399.1"/>
    </source>
</evidence>
<dbReference type="AlphaFoldDB" id="A0AAP7PEH3"/>
<dbReference type="EMBL" id="MPGR01000001">
    <property type="protein sequence ID" value="OKB74399.1"/>
    <property type="molecule type" value="Genomic_DNA"/>
</dbReference>
<comment type="caution">
    <text evidence="1">The sequence shown here is derived from an EMBL/GenBank/DDBJ whole genome shotgun (WGS) entry which is preliminary data.</text>
</comment>
<organism evidence="1 3">
    <name type="scientific">Escherichia coli</name>
    <dbReference type="NCBI Taxonomy" id="562"/>
    <lineage>
        <taxon>Bacteria</taxon>
        <taxon>Pseudomonadati</taxon>
        <taxon>Pseudomonadota</taxon>
        <taxon>Gammaproteobacteria</taxon>
        <taxon>Enterobacterales</taxon>
        <taxon>Enterobacteriaceae</taxon>
        <taxon>Escherichia</taxon>
    </lineage>
</organism>
<sequence length="76" mass="8489">MVFFCLFISGCVIKDKRISVVNCEGVLSSGVLQREYVVNLNRKMETKSGAVYKVASPKISGVWLSPDAFIKLRCMK</sequence>
<proteinExistence type="predicted"/>
<protein>
    <submittedName>
        <fullName evidence="1">Uncharacterized protein</fullName>
    </submittedName>
</protein>
<evidence type="ECO:0000313" key="3">
    <source>
        <dbReference type="Proteomes" id="UP000186595"/>
    </source>
</evidence>
<dbReference type="Proteomes" id="UP000186595">
    <property type="component" value="Unassembled WGS sequence"/>
</dbReference>
<name>A0AAP7PEH3_ECOLX</name>
<gene>
    <name evidence="1" type="ORF">BMT50_17340</name>
    <name evidence="2" type="ORF">BMT50_25895</name>
</gene>
<accession>A0AAP7PEH3</accession>
<dbReference type="EMBL" id="MPGR01000001">
    <property type="protein sequence ID" value="OKB75969.1"/>
    <property type="molecule type" value="Genomic_DNA"/>
</dbReference>